<reference evidence="3 4" key="1">
    <citation type="submission" date="2019-02" db="EMBL/GenBank/DDBJ databases">
        <title>Genome sequencing of the rare red list fungi Bondarzewia mesenterica.</title>
        <authorList>
            <person name="Buettner E."/>
            <person name="Kellner H."/>
        </authorList>
    </citation>
    <scope>NUCLEOTIDE SEQUENCE [LARGE SCALE GENOMIC DNA]</scope>
    <source>
        <strain evidence="3 4">DSM 108281</strain>
    </source>
</reference>
<feature type="transmembrane region" description="Helical" evidence="1">
    <location>
        <begin position="340"/>
        <end position="362"/>
    </location>
</feature>
<name>A0A4S4LF77_9AGAM</name>
<dbReference type="Pfam" id="PF20152">
    <property type="entry name" value="DUF6534"/>
    <property type="match status" value="1"/>
</dbReference>
<accession>A0A4S4LF77</accession>
<feature type="transmembrane region" description="Helical" evidence="1">
    <location>
        <begin position="211"/>
        <end position="228"/>
    </location>
</feature>
<proteinExistence type="predicted"/>
<feature type="transmembrane region" description="Helical" evidence="1">
    <location>
        <begin position="252"/>
        <end position="279"/>
    </location>
</feature>
<dbReference type="AlphaFoldDB" id="A0A4S4LF77"/>
<sequence length="413" mass="46823">MWNLRFDSIRNNITVQQSPTIPRIQTYPAFGTQKIFGSSSRLESEASAEHETLMVNTRATVWRSALPYGTNIDLWVSTEWQSRTPYTHSPAWSPDNIYTHRHRMGPMDSIFGATLCGSVASAWTLGLVSILSYQYYSNYPKDPLSTKVLVGFLWFLQVFNQVVDTKMTYYYLVSSFGNFPALTSATWEWSAYLGIEAVAASCVQIYYARRIFLCMLSYASLIPMYSYSPQLCYLGTMGVTIRVKLFTEFIPWTWICLSWLGCSAACDVSIAGVQVWYLMVHKTGIRSTDRILNKLIIYIISTGLLTSVVAILEISTVYKVCGAGIQLRPRLFELPQWRSVYAVFAIKVMSCPIFATLFPAYIDFSLDVRRRVHKFGPNTSNFFVEGSALDPQSIHFKSRQTETAADSLFTNTV</sequence>
<dbReference type="InterPro" id="IPR045339">
    <property type="entry name" value="DUF6534"/>
</dbReference>
<protein>
    <recommendedName>
        <fullName evidence="2">DUF6534 domain-containing protein</fullName>
    </recommendedName>
</protein>
<evidence type="ECO:0000313" key="3">
    <source>
        <dbReference type="EMBL" id="THH10554.1"/>
    </source>
</evidence>
<feature type="transmembrane region" description="Helical" evidence="1">
    <location>
        <begin position="291"/>
        <end position="312"/>
    </location>
</feature>
<keyword evidence="1" id="KW-0812">Transmembrane</keyword>
<evidence type="ECO:0000259" key="2">
    <source>
        <dbReference type="Pfam" id="PF20152"/>
    </source>
</evidence>
<keyword evidence="1" id="KW-0472">Membrane</keyword>
<dbReference type="Proteomes" id="UP000310158">
    <property type="component" value="Unassembled WGS sequence"/>
</dbReference>
<gene>
    <name evidence="3" type="ORF">EW146_g8339</name>
</gene>
<evidence type="ECO:0000256" key="1">
    <source>
        <dbReference type="SAM" id="Phobius"/>
    </source>
</evidence>
<dbReference type="PANTHER" id="PTHR40465">
    <property type="entry name" value="CHROMOSOME 1, WHOLE GENOME SHOTGUN SEQUENCE"/>
    <property type="match status" value="1"/>
</dbReference>
<keyword evidence="1" id="KW-1133">Transmembrane helix</keyword>
<feature type="transmembrane region" description="Helical" evidence="1">
    <location>
        <begin position="144"/>
        <end position="163"/>
    </location>
</feature>
<feature type="transmembrane region" description="Helical" evidence="1">
    <location>
        <begin position="110"/>
        <end position="132"/>
    </location>
</feature>
<keyword evidence="4" id="KW-1185">Reference proteome</keyword>
<dbReference type="PANTHER" id="PTHR40465:SF1">
    <property type="entry name" value="DUF6534 DOMAIN-CONTAINING PROTEIN"/>
    <property type="match status" value="1"/>
</dbReference>
<evidence type="ECO:0000313" key="4">
    <source>
        <dbReference type="Proteomes" id="UP000310158"/>
    </source>
</evidence>
<feature type="domain" description="DUF6534" evidence="2">
    <location>
        <begin position="263"/>
        <end position="317"/>
    </location>
</feature>
<dbReference type="EMBL" id="SGPL01000565">
    <property type="protein sequence ID" value="THH10554.1"/>
    <property type="molecule type" value="Genomic_DNA"/>
</dbReference>
<comment type="caution">
    <text evidence="3">The sequence shown here is derived from an EMBL/GenBank/DDBJ whole genome shotgun (WGS) entry which is preliminary data.</text>
</comment>
<organism evidence="3 4">
    <name type="scientific">Bondarzewia mesenterica</name>
    <dbReference type="NCBI Taxonomy" id="1095465"/>
    <lineage>
        <taxon>Eukaryota</taxon>
        <taxon>Fungi</taxon>
        <taxon>Dikarya</taxon>
        <taxon>Basidiomycota</taxon>
        <taxon>Agaricomycotina</taxon>
        <taxon>Agaricomycetes</taxon>
        <taxon>Russulales</taxon>
        <taxon>Bondarzewiaceae</taxon>
        <taxon>Bondarzewia</taxon>
    </lineage>
</organism>
<dbReference type="OrthoDB" id="2535105at2759"/>